<evidence type="ECO:0000313" key="3">
    <source>
        <dbReference type="EMBL" id="KJE92278.1"/>
    </source>
</evidence>
<dbReference type="STRING" id="595528.A0A0D2WP04"/>
<dbReference type="InterPro" id="IPR001849">
    <property type="entry name" value="PH_domain"/>
</dbReference>
<dbReference type="Gene3D" id="2.30.29.30">
    <property type="entry name" value="Pleckstrin-homology domain (PH domain)/Phosphotyrosine-binding domain (PTB)"/>
    <property type="match status" value="1"/>
</dbReference>
<dbReference type="PANTHER" id="PTHR14336">
    <property type="entry name" value="TANDEM PH DOMAIN CONTAINING PROTEIN"/>
    <property type="match status" value="1"/>
</dbReference>
<sequence length="431" mass="46874">MDELFDDTCLAMSSSEASFKSGDLDDEPDADLQAYLATSHDNADDDDDDEGEQSSAAAPSGPTVVIKQGWCWKESGGAMGANLFGGKWQRRWFVLYSNHTINYFKAQSDKHPAGTIHLTPSHITNDLKDPKRPRAFGFTVGPQVVHAAVRIYYIAAESAAECTSWQTEIRAAIATCSDATTLPQLLTSGLDTPASWRLQCWEYLKQVIGAKTWCNHDVKNGVTIARMDFSKNGHVSVRLEGSIAVQPDICFDFLRQALDRGGACDYPFRSLREVQSTRDAPEASVLQGHFAIPTIGLRSITVVRSWLRPGTVGTSDSLFGGMLLVTLPDANASDPSSPPPSPSSAKGKGKAGKPFSISVQPSGLVLYAIPPIPDRKNQYGAHTRVVVSMTLDLGGRLQTLLKATYRTGILKIPIRHEFHRLKNLIEESVGA</sequence>
<evidence type="ECO:0000259" key="2">
    <source>
        <dbReference type="PROSITE" id="PS50003"/>
    </source>
</evidence>
<proteinExistence type="predicted"/>
<organism evidence="3 4">
    <name type="scientific">Capsaspora owczarzaki (strain ATCC 30864)</name>
    <dbReference type="NCBI Taxonomy" id="595528"/>
    <lineage>
        <taxon>Eukaryota</taxon>
        <taxon>Filasterea</taxon>
        <taxon>Capsaspora</taxon>
    </lineage>
</organism>
<dbReference type="InterPro" id="IPR011993">
    <property type="entry name" value="PH-like_dom_sf"/>
</dbReference>
<dbReference type="PhylomeDB" id="A0A0D2WP04"/>
<dbReference type="eggNOG" id="ENOG502S50Y">
    <property type="taxonomic scope" value="Eukaryota"/>
</dbReference>
<dbReference type="PROSITE" id="PS50003">
    <property type="entry name" value="PH_DOMAIN"/>
    <property type="match status" value="1"/>
</dbReference>
<dbReference type="OrthoDB" id="5966951at2759"/>
<dbReference type="RefSeq" id="XP_004364119.2">
    <property type="nucleotide sequence ID" value="XM_004364062.2"/>
</dbReference>
<dbReference type="SMART" id="SM00233">
    <property type="entry name" value="PH"/>
    <property type="match status" value="1"/>
</dbReference>
<reference evidence="4" key="1">
    <citation type="submission" date="2011-02" db="EMBL/GenBank/DDBJ databases">
        <title>The Genome Sequence of Capsaspora owczarzaki ATCC 30864.</title>
        <authorList>
            <person name="Russ C."/>
            <person name="Cuomo C."/>
            <person name="Burger G."/>
            <person name="Gray M.W."/>
            <person name="Holland P.W.H."/>
            <person name="King N."/>
            <person name="Lang F.B.F."/>
            <person name="Roger A.J."/>
            <person name="Ruiz-Trillo I."/>
            <person name="Young S.K."/>
            <person name="Zeng Q."/>
            <person name="Gargeya S."/>
            <person name="Alvarado L."/>
            <person name="Berlin A."/>
            <person name="Chapman S.B."/>
            <person name="Chen Z."/>
            <person name="Freedman E."/>
            <person name="Gellesch M."/>
            <person name="Goldberg J."/>
            <person name="Griggs A."/>
            <person name="Gujja S."/>
            <person name="Heilman E."/>
            <person name="Heiman D."/>
            <person name="Howarth C."/>
            <person name="Mehta T."/>
            <person name="Neiman D."/>
            <person name="Pearson M."/>
            <person name="Roberts A."/>
            <person name="Saif S."/>
            <person name="Shea T."/>
            <person name="Shenoy N."/>
            <person name="Sisk P."/>
            <person name="Stolte C."/>
            <person name="Sykes S."/>
            <person name="White J."/>
            <person name="Yandava C."/>
            <person name="Haas B."/>
            <person name="Nusbaum C."/>
            <person name="Birren B."/>
        </authorList>
    </citation>
    <scope>NUCLEOTIDE SEQUENCE</scope>
    <source>
        <strain evidence="4">ATCC 30864</strain>
    </source>
</reference>
<dbReference type="AlphaFoldDB" id="A0A0D2WP04"/>
<dbReference type="EMBL" id="KE346363">
    <property type="protein sequence ID" value="KJE92278.1"/>
    <property type="molecule type" value="Genomic_DNA"/>
</dbReference>
<accession>A0A0D2WP04</accession>
<evidence type="ECO:0000313" key="4">
    <source>
        <dbReference type="Proteomes" id="UP000008743"/>
    </source>
</evidence>
<feature type="region of interest" description="Disordered" evidence="1">
    <location>
        <begin position="16"/>
        <end position="61"/>
    </location>
</feature>
<feature type="compositionally biased region" description="Acidic residues" evidence="1">
    <location>
        <begin position="43"/>
        <end position="52"/>
    </location>
</feature>
<feature type="region of interest" description="Disordered" evidence="1">
    <location>
        <begin position="330"/>
        <end position="353"/>
    </location>
</feature>
<gene>
    <name evidence="3" type="ORF">CAOG_003280</name>
</gene>
<dbReference type="InParanoid" id="A0A0D2WP04"/>
<keyword evidence="4" id="KW-1185">Reference proteome</keyword>
<protein>
    <recommendedName>
        <fullName evidence="2">PH domain-containing protein</fullName>
    </recommendedName>
</protein>
<feature type="domain" description="PH" evidence="2">
    <location>
        <begin position="64"/>
        <end position="174"/>
    </location>
</feature>
<dbReference type="InterPro" id="IPR051707">
    <property type="entry name" value="PI-Interact_SigTrans_Reg"/>
</dbReference>
<dbReference type="Pfam" id="PF00169">
    <property type="entry name" value="PH"/>
    <property type="match status" value="1"/>
</dbReference>
<dbReference type="SUPFAM" id="SSF50729">
    <property type="entry name" value="PH domain-like"/>
    <property type="match status" value="1"/>
</dbReference>
<dbReference type="Proteomes" id="UP000008743">
    <property type="component" value="Unassembled WGS sequence"/>
</dbReference>
<evidence type="ECO:0000256" key="1">
    <source>
        <dbReference type="SAM" id="MobiDB-lite"/>
    </source>
</evidence>
<name>A0A0D2WP04_CAPO3</name>